<dbReference type="AlphaFoldDB" id="A0A4U6VUJ3"/>
<sequence length="108" mass="11725">MKHTLVHYHFQKKKLKDAEWATSQLSSSPRLPKAKGNQHLSTLAYSSTAPLAMADSIQKDGAPGRTSARASGASSSGKPNRVVPQCHQPKVTRMTEKARAIRSDSAQE</sequence>
<feature type="region of interest" description="Disordered" evidence="1">
    <location>
        <begin position="56"/>
        <end position="108"/>
    </location>
</feature>
<name>A0A4U6VUJ3_SETVI</name>
<reference evidence="2" key="1">
    <citation type="submission" date="2019-03" db="EMBL/GenBank/DDBJ databases">
        <title>WGS assembly of Setaria viridis.</title>
        <authorList>
            <person name="Huang P."/>
            <person name="Jenkins J."/>
            <person name="Grimwood J."/>
            <person name="Barry K."/>
            <person name="Healey A."/>
            <person name="Mamidi S."/>
            <person name="Sreedasyam A."/>
            <person name="Shu S."/>
            <person name="Feldman M."/>
            <person name="Wu J."/>
            <person name="Yu Y."/>
            <person name="Chen C."/>
            <person name="Johnson J."/>
            <person name="Rokhsar D."/>
            <person name="Baxter I."/>
            <person name="Schmutz J."/>
            <person name="Brutnell T."/>
            <person name="Kellogg E."/>
        </authorList>
    </citation>
    <scope>NUCLEOTIDE SEQUENCE [LARGE SCALE GENOMIC DNA]</scope>
</reference>
<organism evidence="2 3">
    <name type="scientific">Setaria viridis</name>
    <name type="common">Green bristlegrass</name>
    <name type="synonym">Setaria italica subsp. viridis</name>
    <dbReference type="NCBI Taxonomy" id="4556"/>
    <lineage>
        <taxon>Eukaryota</taxon>
        <taxon>Viridiplantae</taxon>
        <taxon>Streptophyta</taxon>
        <taxon>Embryophyta</taxon>
        <taxon>Tracheophyta</taxon>
        <taxon>Spermatophyta</taxon>
        <taxon>Magnoliopsida</taxon>
        <taxon>Liliopsida</taxon>
        <taxon>Poales</taxon>
        <taxon>Poaceae</taxon>
        <taxon>PACMAD clade</taxon>
        <taxon>Panicoideae</taxon>
        <taxon>Panicodae</taxon>
        <taxon>Paniceae</taxon>
        <taxon>Cenchrinae</taxon>
        <taxon>Setaria</taxon>
    </lineage>
</organism>
<accession>A0A4U6VUJ3</accession>
<gene>
    <name evidence="2" type="ORF">SEVIR_2G250000v2</name>
</gene>
<dbReference type="EMBL" id="CM016553">
    <property type="protein sequence ID" value="TKW33610.1"/>
    <property type="molecule type" value="Genomic_DNA"/>
</dbReference>
<proteinExistence type="predicted"/>
<keyword evidence="3" id="KW-1185">Reference proteome</keyword>
<evidence type="ECO:0000313" key="2">
    <source>
        <dbReference type="EMBL" id="TKW33610.1"/>
    </source>
</evidence>
<feature type="compositionally biased region" description="Basic and acidic residues" evidence="1">
    <location>
        <begin position="93"/>
        <end position="102"/>
    </location>
</feature>
<protein>
    <submittedName>
        <fullName evidence="2">Uncharacterized protein</fullName>
    </submittedName>
</protein>
<feature type="region of interest" description="Disordered" evidence="1">
    <location>
        <begin position="17"/>
        <end position="37"/>
    </location>
</feature>
<feature type="compositionally biased region" description="Low complexity" evidence="1">
    <location>
        <begin position="61"/>
        <end position="77"/>
    </location>
</feature>
<dbReference type="Proteomes" id="UP000298652">
    <property type="component" value="Chromosome 2"/>
</dbReference>
<dbReference type="Gramene" id="TKW33610">
    <property type="protein sequence ID" value="TKW33610"/>
    <property type="gene ID" value="SEVIR_2G250000v2"/>
</dbReference>
<evidence type="ECO:0000313" key="3">
    <source>
        <dbReference type="Proteomes" id="UP000298652"/>
    </source>
</evidence>
<evidence type="ECO:0000256" key="1">
    <source>
        <dbReference type="SAM" id="MobiDB-lite"/>
    </source>
</evidence>